<organism evidence="11 12">
    <name type="scientific">Parafilimonas terrae</name>
    <dbReference type="NCBI Taxonomy" id="1465490"/>
    <lineage>
        <taxon>Bacteria</taxon>
        <taxon>Pseudomonadati</taxon>
        <taxon>Bacteroidota</taxon>
        <taxon>Chitinophagia</taxon>
        <taxon>Chitinophagales</taxon>
        <taxon>Chitinophagaceae</taxon>
        <taxon>Parafilimonas</taxon>
    </lineage>
</organism>
<sequence length="647" mass="73611">MACPEKKVTLILILLFFLHVGNTLLGQQIISHKNTVKAFSLSSLSYYQTNNKNETLKNIVSSYRSGQFTAVVSNVLNAGIPGQYFWVHFTAFNAGDSSEAMIIDINNSRLNEIELFRLTHDTLLSLGKLGDFYPFAERPVPHKDFIYTDSLSGNQRSEYFLFINQVGHTFNLPIKLFDVRDFRSATFKDYLFDGFTYGVLLAIAILSLFFFLNSKHYLYLYYGLYLITGILWFLSYFGLGYEYIWGNYPPLNTAMAPSMASFNICLNLQICQIFLKLYSTNRLLDKLAGFTKYVLLFMAVFPFCINLNAYGYVINHTYLVCFLFTILLAMVIVLIAVVIYSLQGILTARFYLASSLLKAGGIINLALLELGITPAAFNMEELLQTGIFIEIILLTYALALRYSRFKSKTFIKVIEAHENERLLISKEIHDGISSALTGINFGIQNFTRDITGLTNENKARLDKILEELDKVQVEARHISHNTMPDYIDSNPIAVIVEKYIAGMQEKLKQNANGVSYINIHFSCNRQLKPFSEAVKLNIFRIVQEILNNILKHSKASKADILFSFNKKEVVMYVEDDGIGITQENSKKGGMGMKNIHTRVTLLNGDLEIKSPVYKHHPEQEAPDYGTLIKIRIPYRDNTIKTVTGYDY</sequence>
<evidence type="ECO:0000259" key="10">
    <source>
        <dbReference type="PROSITE" id="PS50109"/>
    </source>
</evidence>
<dbReference type="AlphaFoldDB" id="A0A1I5TIK7"/>
<keyword evidence="9" id="KW-0812">Transmembrane</keyword>
<feature type="transmembrane region" description="Helical" evidence="9">
    <location>
        <begin position="382"/>
        <end position="402"/>
    </location>
</feature>
<dbReference type="SUPFAM" id="SSF55874">
    <property type="entry name" value="ATPase domain of HSP90 chaperone/DNA topoisomerase II/histidine kinase"/>
    <property type="match status" value="1"/>
</dbReference>
<evidence type="ECO:0000256" key="1">
    <source>
        <dbReference type="ARBA" id="ARBA00000085"/>
    </source>
</evidence>
<dbReference type="GO" id="GO:0046983">
    <property type="term" value="F:protein dimerization activity"/>
    <property type="evidence" value="ECO:0007669"/>
    <property type="project" value="InterPro"/>
</dbReference>
<dbReference type="Pfam" id="PF07696">
    <property type="entry name" value="7TMR-DISMED2"/>
    <property type="match status" value="1"/>
</dbReference>
<dbReference type="CDD" id="cd16917">
    <property type="entry name" value="HATPase_UhpB-NarQ-NarX-like"/>
    <property type="match status" value="1"/>
</dbReference>
<evidence type="ECO:0000256" key="6">
    <source>
        <dbReference type="ARBA" id="ARBA00022777"/>
    </source>
</evidence>
<evidence type="ECO:0000256" key="9">
    <source>
        <dbReference type="SAM" id="Phobius"/>
    </source>
</evidence>
<dbReference type="PANTHER" id="PTHR24421:SF10">
    <property type="entry name" value="NITRATE_NITRITE SENSOR PROTEIN NARQ"/>
    <property type="match status" value="1"/>
</dbReference>
<evidence type="ECO:0000313" key="11">
    <source>
        <dbReference type="EMBL" id="SFP82863.1"/>
    </source>
</evidence>
<dbReference type="Pfam" id="PF07695">
    <property type="entry name" value="7TMR-DISM_7TM"/>
    <property type="match status" value="1"/>
</dbReference>
<dbReference type="PROSITE" id="PS50109">
    <property type="entry name" value="HIS_KIN"/>
    <property type="match status" value="1"/>
</dbReference>
<gene>
    <name evidence="11" type="ORF">SAMN05444277_102151</name>
</gene>
<accession>A0A1I5TIK7</accession>
<feature type="domain" description="Histidine kinase" evidence="10">
    <location>
        <begin position="427"/>
        <end position="636"/>
    </location>
</feature>
<dbReference type="OrthoDB" id="9760839at2"/>
<dbReference type="STRING" id="1465490.SAMN05444277_102151"/>
<dbReference type="GO" id="GO:0016020">
    <property type="term" value="C:membrane"/>
    <property type="evidence" value="ECO:0007669"/>
    <property type="project" value="InterPro"/>
</dbReference>
<keyword evidence="9" id="KW-1133">Transmembrane helix</keyword>
<comment type="catalytic activity">
    <reaction evidence="1">
        <text>ATP + protein L-histidine = ADP + protein N-phospho-L-histidine.</text>
        <dbReference type="EC" id="2.7.13.3"/>
    </reaction>
</comment>
<dbReference type="InterPro" id="IPR050482">
    <property type="entry name" value="Sensor_HK_TwoCompSys"/>
</dbReference>
<dbReference type="GO" id="GO:0005524">
    <property type="term" value="F:ATP binding"/>
    <property type="evidence" value="ECO:0007669"/>
    <property type="project" value="UniProtKB-KW"/>
</dbReference>
<name>A0A1I5TIK7_9BACT</name>
<evidence type="ECO:0000256" key="2">
    <source>
        <dbReference type="ARBA" id="ARBA00012438"/>
    </source>
</evidence>
<dbReference type="InterPro" id="IPR003594">
    <property type="entry name" value="HATPase_dom"/>
</dbReference>
<evidence type="ECO:0000256" key="5">
    <source>
        <dbReference type="ARBA" id="ARBA00022741"/>
    </source>
</evidence>
<evidence type="ECO:0000256" key="7">
    <source>
        <dbReference type="ARBA" id="ARBA00022840"/>
    </source>
</evidence>
<proteinExistence type="predicted"/>
<keyword evidence="5" id="KW-0547">Nucleotide-binding</keyword>
<keyword evidence="4" id="KW-0808">Transferase</keyword>
<keyword evidence="7" id="KW-0067">ATP-binding</keyword>
<feature type="transmembrane region" description="Helical" evidence="9">
    <location>
        <begin position="190"/>
        <end position="212"/>
    </location>
</feature>
<dbReference type="InterPro" id="IPR005467">
    <property type="entry name" value="His_kinase_dom"/>
</dbReference>
<feature type="transmembrane region" description="Helical" evidence="9">
    <location>
        <begin position="350"/>
        <end position="370"/>
    </location>
</feature>
<evidence type="ECO:0000256" key="8">
    <source>
        <dbReference type="ARBA" id="ARBA00023012"/>
    </source>
</evidence>
<dbReference type="PANTHER" id="PTHR24421">
    <property type="entry name" value="NITRATE/NITRITE SENSOR PROTEIN NARX-RELATED"/>
    <property type="match status" value="1"/>
</dbReference>
<dbReference type="EC" id="2.7.13.3" evidence="2"/>
<dbReference type="Gene3D" id="1.20.5.1930">
    <property type="match status" value="1"/>
</dbReference>
<evidence type="ECO:0000256" key="4">
    <source>
        <dbReference type="ARBA" id="ARBA00022679"/>
    </source>
</evidence>
<dbReference type="Gene3D" id="2.60.40.2380">
    <property type="match status" value="1"/>
</dbReference>
<keyword evidence="9" id="KW-0472">Membrane</keyword>
<dbReference type="EMBL" id="FOXQ01000002">
    <property type="protein sequence ID" value="SFP82863.1"/>
    <property type="molecule type" value="Genomic_DNA"/>
</dbReference>
<keyword evidence="3" id="KW-0597">Phosphoprotein</keyword>
<feature type="transmembrane region" description="Helical" evidence="9">
    <location>
        <begin position="219"/>
        <end position="239"/>
    </location>
</feature>
<dbReference type="InterPro" id="IPR011712">
    <property type="entry name" value="Sig_transdc_His_kin_sub3_dim/P"/>
</dbReference>
<dbReference type="InterPro" id="IPR011623">
    <property type="entry name" value="7TMR_DISM_rcpt_extracell_dom1"/>
</dbReference>
<protein>
    <recommendedName>
        <fullName evidence="2">histidine kinase</fullName>
        <ecNumber evidence="2">2.7.13.3</ecNumber>
    </recommendedName>
</protein>
<dbReference type="Proteomes" id="UP000199031">
    <property type="component" value="Unassembled WGS sequence"/>
</dbReference>
<feature type="transmembrane region" description="Helical" evidence="9">
    <location>
        <begin position="259"/>
        <end position="278"/>
    </location>
</feature>
<evidence type="ECO:0000256" key="3">
    <source>
        <dbReference type="ARBA" id="ARBA00022553"/>
    </source>
</evidence>
<reference evidence="11 12" key="1">
    <citation type="submission" date="2016-10" db="EMBL/GenBank/DDBJ databases">
        <authorList>
            <person name="de Groot N.N."/>
        </authorList>
    </citation>
    <scope>NUCLEOTIDE SEQUENCE [LARGE SCALE GENOMIC DNA]</scope>
    <source>
        <strain evidence="11 12">DSM 28286</strain>
    </source>
</reference>
<dbReference type="GO" id="GO:0000155">
    <property type="term" value="F:phosphorelay sensor kinase activity"/>
    <property type="evidence" value="ECO:0007669"/>
    <property type="project" value="InterPro"/>
</dbReference>
<feature type="transmembrane region" description="Helical" evidence="9">
    <location>
        <begin position="290"/>
        <end position="311"/>
    </location>
</feature>
<keyword evidence="6 11" id="KW-0418">Kinase</keyword>
<dbReference type="RefSeq" id="WP_090655717.1">
    <property type="nucleotide sequence ID" value="NZ_FOXQ01000002.1"/>
</dbReference>
<dbReference type="InterPro" id="IPR011622">
    <property type="entry name" value="7TMR_DISM_rcpt_extracell_dom2"/>
</dbReference>
<keyword evidence="12" id="KW-1185">Reference proteome</keyword>
<keyword evidence="8" id="KW-0902">Two-component regulatory system</keyword>
<evidence type="ECO:0000313" key="12">
    <source>
        <dbReference type="Proteomes" id="UP000199031"/>
    </source>
</evidence>
<feature type="transmembrane region" description="Helical" evidence="9">
    <location>
        <begin position="317"/>
        <end position="338"/>
    </location>
</feature>
<dbReference type="Gene3D" id="3.30.565.10">
    <property type="entry name" value="Histidine kinase-like ATPase, C-terminal domain"/>
    <property type="match status" value="1"/>
</dbReference>
<dbReference type="Pfam" id="PF07730">
    <property type="entry name" value="HisKA_3"/>
    <property type="match status" value="1"/>
</dbReference>
<dbReference type="InterPro" id="IPR036890">
    <property type="entry name" value="HATPase_C_sf"/>
</dbReference>
<dbReference type="Pfam" id="PF02518">
    <property type="entry name" value="HATPase_c"/>
    <property type="match status" value="1"/>
</dbReference>
<dbReference type="SMART" id="SM00387">
    <property type="entry name" value="HATPase_c"/>
    <property type="match status" value="1"/>
</dbReference>